<feature type="non-terminal residue" evidence="2">
    <location>
        <position position="119"/>
    </location>
</feature>
<feature type="non-terminal residue" evidence="2">
    <location>
        <position position="1"/>
    </location>
</feature>
<gene>
    <name evidence="2" type="ORF">AVDCRST_MAG11-879</name>
</gene>
<organism evidence="2">
    <name type="scientific">uncultured Gemmatimonadaceae bacterium</name>
    <dbReference type="NCBI Taxonomy" id="246130"/>
    <lineage>
        <taxon>Bacteria</taxon>
        <taxon>Pseudomonadati</taxon>
        <taxon>Gemmatimonadota</taxon>
        <taxon>Gemmatimonadia</taxon>
        <taxon>Gemmatimonadales</taxon>
        <taxon>Gemmatimonadaceae</taxon>
        <taxon>environmental samples</taxon>
    </lineage>
</organism>
<proteinExistence type="predicted"/>
<protein>
    <submittedName>
        <fullName evidence="2">Transcriptional regulator, PadR family</fullName>
    </submittedName>
</protein>
<feature type="region of interest" description="Disordered" evidence="1">
    <location>
        <begin position="1"/>
        <end position="28"/>
    </location>
</feature>
<reference evidence="2" key="1">
    <citation type="submission" date="2020-02" db="EMBL/GenBank/DDBJ databases">
        <authorList>
            <person name="Meier V. D."/>
        </authorList>
    </citation>
    <scope>NUCLEOTIDE SEQUENCE</scope>
    <source>
        <strain evidence="2">AVDCRST_MAG11</strain>
    </source>
</reference>
<sequence length="119" mass="12200">GRDRFAGPAARHARRADPPHPRLGAAPRLRHRALAGGRHRRRARDRRGVALPVALSHGAARLGGGELGDVGAGAPGQGLPAHRRGARAARAADRAVGRVHALGGARPPARRGAHLGAAV</sequence>
<dbReference type="EMBL" id="CADCTU010000190">
    <property type="protein sequence ID" value="CAA9301680.1"/>
    <property type="molecule type" value="Genomic_DNA"/>
</dbReference>
<dbReference type="AlphaFoldDB" id="A0A6J4KD87"/>
<feature type="region of interest" description="Disordered" evidence="1">
    <location>
        <begin position="60"/>
        <end position="119"/>
    </location>
</feature>
<name>A0A6J4KD87_9BACT</name>
<feature type="compositionally biased region" description="Gly residues" evidence="1">
    <location>
        <begin position="61"/>
        <end position="76"/>
    </location>
</feature>
<evidence type="ECO:0000256" key="1">
    <source>
        <dbReference type="SAM" id="MobiDB-lite"/>
    </source>
</evidence>
<evidence type="ECO:0000313" key="2">
    <source>
        <dbReference type="EMBL" id="CAA9301680.1"/>
    </source>
</evidence>
<accession>A0A6J4KD87</accession>